<feature type="domain" description="SGNH hydrolase-type esterase" evidence="1">
    <location>
        <begin position="7"/>
        <end position="173"/>
    </location>
</feature>
<dbReference type="Proteomes" id="UP000654670">
    <property type="component" value="Unassembled WGS sequence"/>
</dbReference>
<dbReference type="SUPFAM" id="SSF52266">
    <property type="entry name" value="SGNH hydrolase"/>
    <property type="match status" value="1"/>
</dbReference>
<dbReference type="InterPro" id="IPR045136">
    <property type="entry name" value="Iah1-like"/>
</dbReference>
<reference evidence="2" key="1">
    <citation type="journal article" date="2014" name="Int. J. Syst. Evol. Microbiol.">
        <title>Complete genome sequence of Corynebacterium casei LMG S-19264T (=DSM 44701T), isolated from a smear-ripened cheese.</title>
        <authorList>
            <consortium name="US DOE Joint Genome Institute (JGI-PGF)"/>
            <person name="Walter F."/>
            <person name="Albersmeier A."/>
            <person name="Kalinowski J."/>
            <person name="Ruckert C."/>
        </authorList>
    </citation>
    <scope>NUCLEOTIDE SEQUENCE</scope>
    <source>
        <strain evidence="2">JCM 15325</strain>
    </source>
</reference>
<dbReference type="InterPro" id="IPR013830">
    <property type="entry name" value="SGNH_hydro"/>
</dbReference>
<dbReference type="PANTHER" id="PTHR14209:SF19">
    <property type="entry name" value="ISOAMYL ACETATE-HYDROLYZING ESTERASE 1 HOMOLOG"/>
    <property type="match status" value="1"/>
</dbReference>
<comment type="caution">
    <text evidence="2">The sequence shown here is derived from an EMBL/GenBank/DDBJ whole genome shotgun (WGS) entry which is preliminary data.</text>
</comment>
<accession>A0A917RYP5</accession>
<evidence type="ECO:0000313" key="3">
    <source>
        <dbReference type="Proteomes" id="UP000654670"/>
    </source>
</evidence>
<dbReference type="Pfam" id="PF13472">
    <property type="entry name" value="Lipase_GDSL_2"/>
    <property type="match status" value="1"/>
</dbReference>
<proteinExistence type="predicted"/>
<organism evidence="2 3">
    <name type="scientific">Sporolactobacillus putidus</name>
    <dbReference type="NCBI Taxonomy" id="492735"/>
    <lineage>
        <taxon>Bacteria</taxon>
        <taxon>Bacillati</taxon>
        <taxon>Bacillota</taxon>
        <taxon>Bacilli</taxon>
        <taxon>Bacillales</taxon>
        <taxon>Sporolactobacillaceae</taxon>
        <taxon>Sporolactobacillus</taxon>
    </lineage>
</organism>
<dbReference type="PANTHER" id="PTHR14209">
    <property type="entry name" value="ISOAMYL ACETATE-HYDROLYZING ESTERASE 1"/>
    <property type="match status" value="1"/>
</dbReference>
<evidence type="ECO:0000313" key="2">
    <source>
        <dbReference type="EMBL" id="GGL42780.1"/>
    </source>
</evidence>
<gene>
    <name evidence="2" type="ORF">GCM10007968_03360</name>
</gene>
<dbReference type="InterPro" id="IPR036514">
    <property type="entry name" value="SGNH_hydro_sf"/>
</dbReference>
<dbReference type="Gene3D" id="3.40.50.1110">
    <property type="entry name" value="SGNH hydrolase"/>
    <property type="match status" value="1"/>
</dbReference>
<dbReference type="AlphaFoldDB" id="A0A917RYP5"/>
<reference evidence="2" key="2">
    <citation type="submission" date="2020-09" db="EMBL/GenBank/DDBJ databases">
        <authorList>
            <person name="Sun Q."/>
            <person name="Ohkuma M."/>
        </authorList>
    </citation>
    <scope>NUCLEOTIDE SEQUENCE</scope>
    <source>
        <strain evidence="2">JCM 15325</strain>
    </source>
</reference>
<evidence type="ECO:0000259" key="1">
    <source>
        <dbReference type="Pfam" id="PF13472"/>
    </source>
</evidence>
<dbReference type="EMBL" id="BMOK01000001">
    <property type="protein sequence ID" value="GGL42780.1"/>
    <property type="molecule type" value="Genomic_DNA"/>
</dbReference>
<sequence length="198" mass="22203">MKKRLICFGDSITAGWDGKREQPSLTRRLEKGLGWLVRNAGVPGETTEQALARMDRDVLIHSYDRVTILFGANDSSFHKGIPLEKFADNVVIIAKACGPDKAILITPSPVIEEKQKGKRMNTRVALYADAVRRAAVETKSSLIDLHRFMLEESDYGPMLQEDGLHFSNAGYDLLSALIVREIKKAENHKKSFFNRSES</sequence>
<protein>
    <submittedName>
        <fullName evidence="2">Esterase</fullName>
    </submittedName>
</protein>
<name>A0A917RYP5_9BACL</name>
<dbReference type="RefSeq" id="WP_229727423.1">
    <property type="nucleotide sequence ID" value="NZ_BMOK01000001.1"/>
</dbReference>
<keyword evidence="3" id="KW-1185">Reference proteome</keyword>